<keyword evidence="9" id="KW-1185">Reference proteome</keyword>
<dbReference type="STRING" id="1382522.W6MWY8"/>
<dbReference type="GeneID" id="34521390"/>
<feature type="domain" description="FAD-binding" evidence="7">
    <location>
        <begin position="10"/>
        <end position="325"/>
    </location>
</feature>
<reference evidence="8" key="2">
    <citation type="submission" date="2014-02" db="EMBL/GenBank/DDBJ databases">
        <title>Complete DNA sequence of /Kuraishia capsulata/ illustrates novel genomic features among budding yeasts (/Saccharomycotina/).</title>
        <authorList>
            <person name="Morales L."/>
            <person name="Noel B."/>
            <person name="Porcel B."/>
            <person name="Marcet-Houben M."/>
            <person name="Hullo M-F."/>
            <person name="Sacerdot C."/>
            <person name="Tekaia F."/>
            <person name="Leh-Louis V."/>
            <person name="Despons L."/>
            <person name="Khanna V."/>
            <person name="Aury J-M."/>
            <person name="Barbe V."/>
            <person name="Couloux A."/>
            <person name="Labadie K."/>
            <person name="Pelletier E."/>
            <person name="Souciet J-L."/>
            <person name="Boekhout T."/>
            <person name="Gabaldon T."/>
            <person name="Wincker P."/>
            <person name="Dujon B."/>
        </authorList>
    </citation>
    <scope>NUCLEOTIDE SEQUENCE</scope>
    <source>
        <strain evidence="8">CBS 1993</strain>
    </source>
</reference>
<keyword evidence="6" id="KW-0503">Monooxygenase</keyword>
<dbReference type="OrthoDB" id="9993796at2759"/>
<comment type="cofactor">
    <cofactor evidence="1">
        <name>FAD</name>
        <dbReference type="ChEBI" id="CHEBI:57692"/>
    </cofactor>
</comment>
<name>W6MWY8_9ASCO</name>
<evidence type="ECO:0000313" key="8">
    <source>
        <dbReference type="EMBL" id="CDK28010.1"/>
    </source>
</evidence>
<dbReference type="RefSeq" id="XP_022460002.1">
    <property type="nucleotide sequence ID" value="XM_022602460.1"/>
</dbReference>
<evidence type="ECO:0000256" key="4">
    <source>
        <dbReference type="ARBA" id="ARBA00022827"/>
    </source>
</evidence>
<sequence>MSSGEPLIIAVIGGGVAGLTLALAAHQRGVRVDVFERNAEITEVGAGLALGANAVRIIESLGIKDEFRAISSLSTNQVQNIYRRYNTSEEYHRGLYSNPDDHSAYHHRADFVKLLASAIPSDQIHLNKKFKSANQSQDKVTVAFEDGSEFEADILVGADGIHSKVRKYFFRDDNPVNSYQVMYREVIDIKDLKGPFENDLSQTTIWPAPGKRHVVTFPIDQGRRFAAAAIVPVSEDKKAEESWLLDGNVSDLLEILDDYHEDVKNIFRSFKKIKIYGLYDREKLDTWVDGNVLLIGDAAHPGLPHQGANAGQAIEDAYALAITLKYSEVDDDRRKNLNKWLKVFERARKDHAEGVALTSRRMGHVFNELVDNEKAVKIIKDNFRWIFNSDPSTEVQKAVFEYFGYELAFKLIE</sequence>
<evidence type="ECO:0000256" key="3">
    <source>
        <dbReference type="ARBA" id="ARBA00022630"/>
    </source>
</evidence>
<keyword evidence="4" id="KW-0274">FAD</keyword>
<gene>
    <name evidence="8" type="ORF">KUCA_T00003990001</name>
</gene>
<dbReference type="GO" id="GO:0004497">
    <property type="term" value="F:monooxygenase activity"/>
    <property type="evidence" value="ECO:0007669"/>
    <property type="project" value="UniProtKB-KW"/>
</dbReference>
<evidence type="ECO:0000313" key="9">
    <source>
        <dbReference type="Proteomes" id="UP000019384"/>
    </source>
</evidence>
<dbReference type="InterPro" id="IPR050493">
    <property type="entry name" value="FAD-dep_Monooxygenase_BioMet"/>
</dbReference>
<dbReference type="SUPFAM" id="SSF54373">
    <property type="entry name" value="FAD-linked reductases, C-terminal domain"/>
    <property type="match status" value="1"/>
</dbReference>
<reference evidence="8" key="1">
    <citation type="submission" date="2013-12" db="EMBL/GenBank/DDBJ databases">
        <authorList>
            <person name="Genoscope - CEA"/>
        </authorList>
    </citation>
    <scope>NUCLEOTIDE SEQUENCE</scope>
    <source>
        <strain evidence="8">CBS 1993</strain>
    </source>
</reference>
<evidence type="ECO:0000256" key="1">
    <source>
        <dbReference type="ARBA" id="ARBA00001974"/>
    </source>
</evidence>
<comment type="similarity">
    <text evidence="2">Belongs to the paxM FAD-dependent monooxygenase family.</text>
</comment>
<evidence type="ECO:0000259" key="7">
    <source>
        <dbReference type="Pfam" id="PF01494"/>
    </source>
</evidence>
<dbReference type="Proteomes" id="UP000019384">
    <property type="component" value="Unassembled WGS sequence"/>
</dbReference>
<dbReference type="HOGENOM" id="CLU_009665_19_5_1"/>
<dbReference type="PANTHER" id="PTHR13789:SF318">
    <property type="entry name" value="GERANYLGERANYL DIPHOSPHATE REDUCTASE"/>
    <property type="match status" value="1"/>
</dbReference>
<dbReference type="InterPro" id="IPR002938">
    <property type="entry name" value="FAD-bd"/>
</dbReference>
<organism evidence="8 9">
    <name type="scientific">Kuraishia capsulata CBS 1993</name>
    <dbReference type="NCBI Taxonomy" id="1382522"/>
    <lineage>
        <taxon>Eukaryota</taxon>
        <taxon>Fungi</taxon>
        <taxon>Dikarya</taxon>
        <taxon>Ascomycota</taxon>
        <taxon>Saccharomycotina</taxon>
        <taxon>Pichiomycetes</taxon>
        <taxon>Pichiales</taxon>
        <taxon>Pichiaceae</taxon>
        <taxon>Kuraishia</taxon>
    </lineage>
</organism>
<dbReference type="SUPFAM" id="SSF51905">
    <property type="entry name" value="FAD/NAD(P)-binding domain"/>
    <property type="match status" value="1"/>
</dbReference>
<evidence type="ECO:0000256" key="6">
    <source>
        <dbReference type="ARBA" id="ARBA00023033"/>
    </source>
</evidence>
<dbReference type="EMBL" id="HG793128">
    <property type="protein sequence ID" value="CDK28010.1"/>
    <property type="molecule type" value="Genomic_DNA"/>
</dbReference>
<dbReference type="GO" id="GO:0071949">
    <property type="term" value="F:FAD binding"/>
    <property type="evidence" value="ECO:0007669"/>
    <property type="project" value="InterPro"/>
</dbReference>
<evidence type="ECO:0000256" key="2">
    <source>
        <dbReference type="ARBA" id="ARBA00007992"/>
    </source>
</evidence>
<protein>
    <recommendedName>
        <fullName evidence="7">FAD-binding domain-containing protein</fullName>
    </recommendedName>
</protein>
<dbReference type="InterPro" id="IPR036188">
    <property type="entry name" value="FAD/NAD-bd_sf"/>
</dbReference>
<dbReference type="PRINTS" id="PR00420">
    <property type="entry name" value="RNGMNOXGNASE"/>
</dbReference>
<proteinExistence type="inferred from homology"/>
<dbReference type="Gene3D" id="3.50.50.60">
    <property type="entry name" value="FAD/NAD(P)-binding domain"/>
    <property type="match status" value="1"/>
</dbReference>
<dbReference type="PANTHER" id="PTHR13789">
    <property type="entry name" value="MONOOXYGENASE"/>
    <property type="match status" value="1"/>
</dbReference>
<dbReference type="Pfam" id="PF01494">
    <property type="entry name" value="FAD_binding_3"/>
    <property type="match status" value="1"/>
</dbReference>
<dbReference type="AlphaFoldDB" id="W6MWY8"/>
<keyword evidence="3" id="KW-0285">Flavoprotein</keyword>
<evidence type="ECO:0000256" key="5">
    <source>
        <dbReference type="ARBA" id="ARBA00023002"/>
    </source>
</evidence>
<accession>W6MWY8</accession>
<keyword evidence="5" id="KW-0560">Oxidoreductase</keyword>